<feature type="transmembrane region" description="Helical" evidence="7">
    <location>
        <begin position="95"/>
        <end position="118"/>
    </location>
</feature>
<feature type="transmembrane region" description="Helical" evidence="7">
    <location>
        <begin position="154"/>
        <end position="182"/>
    </location>
</feature>
<feature type="transmembrane region" description="Helical" evidence="7">
    <location>
        <begin position="374"/>
        <end position="399"/>
    </location>
</feature>
<evidence type="ECO:0000313" key="9">
    <source>
        <dbReference type="EMBL" id="KAA0017621.1"/>
    </source>
</evidence>
<feature type="transmembrane region" description="Helical" evidence="7">
    <location>
        <begin position="130"/>
        <end position="148"/>
    </location>
</feature>
<feature type="domain" description="Major facilitator superfamily (MFS) profile" evidence="8">
    <location>
        <begin position="57"/>
        <end position="468"/>
    </location>
</feature>
<evidence type="ECO:0000256" key="6">
    <source>
        <dbReference type="ARBA" id="ARBA00023136"/>
    </source>
</evidence>
<dbReference type="AlphaFoldDB" id="A0A640WDN0"/>
<dbReference type="PANTHER" id="PTHR43045:SF1">
    <property type="entry name" value="SHIKIMATE TRANSPORTER"/>
    <property type="match status" value="1"/>
</dbReference>
<feature type="transmembrane region" description="Helical" evidence="7">
    <location>
        <begin position="349"/>
        <end position="368"/>
    </location>
</feature>
<evidence type="ECO:0000256" key="4">
    <source>
        <dbReference type="ARBA" id="ARBA00022692"/>
    </source>
</evidence>
<proteinExistence type="predicted"/>
<dbReference type="InterPro" id="IPR020846">
    <property type="entry name" value="MFS_dom"/>
</dbReference>
<dbReference type="EMBL" id="VTPX01000007">
    <property type="protein sequence ID" value="KAA0017621.1"/>
    <property type="molecule type" value="Genomic_DNA"/>
</dbReference>
<keyword evidence="5 7" id="KW-1133">Transmembrane helix</keyword>
<keyword evidence="4 7" id="KW-0812">Transmembrane</keyword>
<organism evidence="9 10">
    <name type="scientific">Salinicola corii</name>
    <dbReference type="NCBI Taxonomy" id="2606937"/>
    <lineage>
        <taxon>Bacteria</taxon>
        <taxon>Pseudomonadati</taxon>
        <taxon>Pseudomonadota</taxon>
        <taxon>Gammaproteobacteria</taxon>
        <taxon>Oceanospirillales</taxon>
        <taxon>Halomonadaceae</taxon>
        <taxon>Salinicola</taxon>
    </lineage>
</organism>
<keyword evidence="10" id="KW-1185">Reference proteome</keyword>
<dbReference type="CDD" id="cd17369">
    <property type="entry name" value="MFS_ShiA_like"/>
    <property type="match status" value="1"/>
</dbReference>
<accession>A0A640WDN0</accession>
<dbReference type="SUPFAM" id="SSF103473">
    <property type="entry name" value="MFS general substrate transporter"/>
    <property type="match status" value="1"/>
</dbReference>
<dbReference type="Pfam" id="PF00083">
    <property type="entry name" value="Sugar_tr"/>
    <property type="match status" value="1"/>
</dbReference>
<dbReference type="InterPro" id="IPR005828">
    <property type="entry name" value="MFS_sugar_transport-like"/>
</dbReference>
<dbReference type="InterPro" id="IPR005829">
    <property type="entry name" value="Sugar_transporter_CS"/>
</dbReference>
<dbReference type="PANTHER" id="PTHR43045">
    <property type="entry name" value="SHIKIMATE TRANSPORTER"/>
    <property type="match status" value="1"/>
</dbReference>
<evidence type="ECO:0000256" key="3">
    <source>
        <dbReference type="ARBA" id="ARBA00022475"/>
    </source>
</evidence>
<feature type="transmembrane region" description="Helical" evidence="7">
    <location>
        <begin position="420"/>
        <end position="440"/>
    </location>
</feature>
<evidence type="ECO:0000256" key="7">
    <source>
        <dbReference type="SAM" id="Phobius"/>
    </source>
</evidence>
<evidence type="ECO:0000256" key="1">
    <source>
        <dbReference type="ARBA" id="ARBA00004651"/>
    </source>
</evidence>
<dbReference type="Pfam" id="PF07690">
    <property type="entry name" value="MFS_1"/>
    <property type="match status" value="1"/>
</dbReference>
<feature type="transmembrane region" description="Helical" evidence="7">
    <location>
        <begin position="59"/>
        <end position="83"/>
    </location>
</feature>
<dbReference type="GO" id="GO:0005886">
    <property type="term" value="C:plasma membrane"/>
    <property type="evidence" value="ECO:0007669"/>
    <property type="project" value="UniProtKB-SubCell"/>
</dbReference>
<dbReference type="Gene3D" id="1.20.1250.20">
    <property type="entry name" value="MFS general substrate transporter like domains"/>
    <property type="match status" value="2"/>
</dbReference>
<dbReference type="PROSITE" id="PS50850">
    <property type="entry name" value="MFS"/>
    <property type="match status" value="1"/>
</dbReference>
<name>A0A640WDN0_9GAMM</name>
<gene>
    <name evidence="9" type="ORF">F0A16_13870</name>
</gene>
<dbReference type="FunFam" id="1.20.1250.20:FF:000001">
    <property type="entry name" value="Dicarboxylate MFS transporter"/>
    <property type="match status" value="1"/>
</dbReference>
<reference evidence="9 10" key="1">
    <citation type="submission" date="2019-08" db="EMBL/GenBank/DDBJ databases">
        <title>Bioinformatics analysis of the strain L3 and L5.</title>
        <authorList>
            <person name="Li X."/>
        </authorList>
    </citation>
    <scope>NUCLEOTIDE SEQUENCE [LARGE SCALE GENOMIC DNA]</scope>
    <source>
        <strain evidence="9 10">L3</strain>
    </source>
</reference>
<dbReference type="Proteomes" id="UP000466024">
    <property type="component" value="Unassembled WGS sequence"/>
</dbReference>
<comment type="subcellular location">
    <subcellularLocation>
        <location evidence="1">Cell membrane</location>
        <topology evidence="1">Multi-pass membrane protein</topology>
    </subcellularLocation>
</comment>
<keyword evidence="2" id="KW-0813">Transport</keyword>
<sequence length="471" mass="50839">MRSFEYWLAPSRSDWITNDNLGHGPAASCRSSPNERDVMSVDDLQDPARSEGKSRKAAFAAFSGAFIEWYDFYLYGIASALVFPQLFFADADASVSLMASFGAFAAGFIARPIGALLFGHFGDRHGRKTMLIITVLIMGVCTLLMGLVPTYESIGWWAPAALITLRIVQGLGIGGEFGGGALVALENAPSRKRGLMGSFHQLGTPMGLLVSTGVFSLVQLLPESSFLAWGWRIPFLLSGVFLVFALFLRSSLPETEVFRKRKTQEPARHIPLMSLLREQPGYLLLGLGARMADAVTFNVINVFGIAYATSTLGLSQQMMLTGFVMSAAVQVFLTPLIGMFSDRVGRRPVYMAGIVVCAIGGLAYFPLLSTGEAWVVWPTIIVVQAVGTGLMFTIQGTFFAEMFSTRVRYTSLGMIYQGSALLGGAPTPLIAAALASAFAGSYWGPALYLFAMTLVSLACVIAITETYRSEL</sequence>
<feature type="transmembrane region" description="Helical" evidence="7">
    <location>
        <begin position="318"/>
        <end position="337"/>
    </location>
</feature>
<feature type="transmembrane region" description="Helical" evidence="7">
    <location>
        <begin position="202"/>
        <end position="221"/>
    </location>
</feature>
<comment type="caution">
    <text evidence="9">The sequence shown here is derived from an EMBL/GenBank/DDBJ whole genome shotgun (WGS) entry which is preliminary data.</text>
</comment>
<feature type="transmembrane region" description="Helical" evidence="7">
    <location>
        <begin position="446"/>
        <end position="467"/>
    </location>
</feature>
<feature type="transmembrane region" description="Helical" evidence="7">
    <location>
        <begin position="233"/>
        <end position="252"/>
    </location>
</feature>
<evidence type="ECO:0000313" key="10">
    <source>
        <dbReference type="Proteomes" id="UP000466024"/>
    </source>
</evidence>
<dbReference type="GO" id="GO:0022857">
    <property type="term" value="F:transmembrane transporter activity"/>
    <property type="evidence" value="ECO:0007669"/>
    <property type="project" value="InterPro"/>
</dbReference>
<evidence type="ECO:0000259" key="8">
    <source>
        <dbReference type="PROSITE" id="PS50850"/>
    </source>
</evidence>
<keyword evidence="6 7" id="KW-0472">Membrane</keyword>
<keyword evidence="3" id="KW-1003">Cell membrane</keyword>
<dbReference type="PROSITE" id="PS00216">
    <property type="entry name" value="SUGAR_TRANSPORT_1"/>
    <property type="match status" value="1"/>
</dbReference>
<evidence type="ECO:0000256" key="5">
    <source>
        <dbReference type="ARBA" id="ARBA00022989"/>
    </source>
</evidence>
<protein>
    <submittedName>
        <fullName evidence="9">MHS family MFS transporter</fullName>
    </submittedName>
</protein>
<evidence type="ECO:0000256" key="2">
    <source>
        <dbReference type="ARBA" id="ARBA00022448"/>
    </source>
</evidence>
<dbReference type="InterPro" id="IPR011701">
    <property type="entry name" value="MFS"/>
</dbReference>
<dbReference type="InterPro" id="IPR036259">
    <property type="entry name" value="MFS_trans_sf"/>
</dbReference>